<keyword evidence="4" id="KW-0067">ATP-binding</keyword>
<dbReference type="RefSeq" id="WP_075973995.1">
    <property type="nucleotide sequence ID" value="NZ_MKQR01000007.1"/>
</dbReference>
<dbReference type="SMART" id="SM00382">
    <property type="entry name" value="AAA"/>
    <property type="match status" value="2"/>
</dbReference>
<keyword evidence="11" id="KW-1185">Reference proteome</keyword>
<dbReference type="AlphaFoldDB" id="A0A1Q9LRD5"/>
<evidence type="ECO:0000313" key="11">
    <source>
        <dbReference type="Proteomes" id="UP000186040"/>
    </source>
</evidence>
<dbReference type="EMBL" id="MKQR01000007">
    <property type="protein sequence ID" value="OLR94617.1"/>
    <property type="molecule type" value="Genomic_DNA"/>
</dbReference>
<dbReference type="PANTHER" id="PTHR24220">
    <property type="entry name" value="IMPORT ATP-BINDING PROTEIN"/>
    <property type="match status" value="1"/>
</dbReference>
<reference evidence="10 11" key="1">
    <citation type="submission" date="2016-10" db="EMBL/GenBank/DDBJ databases">
        <title>The Draft Genome Sequence of Actinokineospora bangkokensis 44EHWT reveals the biosynthetic pathway of antifungal compounds Thailandins with unusual extender unit butylmalonyl-CoA.</title>
        <authorList>
            <person name="Greule A."/>
            <person name="Intra B."/>
            <person name="Flemming S."/>
            <person name="Rommel M.G."/>
            <person name="Panbangred W."/>
            <person name="Bechthold A."/>
        </authorList>
    </citation>
    <scope>NUCLEOTIDE SEQUENCE [LARGE SCALE GENOMIC DNA]</scope>
    <source>
        <strain evidence="10 11">44EHW</strain>
    </source>
</reference>
<dbReference type="SUPFAM" id="SSF161098">
    <property type="entry name" value="MetI-like"/>
    <property type="match status" value="1"/>
</dbReference>
<feature type="transmembrane region" description="Helical" evidence="7">
    <location>
        <begin position="178"/>
        <end position="199"/>
    </location>
</feature>
<dbReference type="InterPro" id="IPR017871">
    <property type="entry name" value="ABC_transporter-like_CS"/>
</dbReference>
<feature type="transmembrane region" description="Helical" evidence="7">
    <location>
        <begin position="219"/>
        <end position="242"/>
    </location>
</feature>
<dbReference type="GO" id="GO:0005524">
    <property type="term" value="F:ATP binding"/>
    <property type="evidence" value="ECO:0007669"/>
    <property type="project" value="UniProtKB-KW"/>
</dbReference>
<keyword evidence="2 7" id="KW-0812">Transmembrane</keyword>
<evidence type="ECO:0000259" key="8">
    <source>
        <dbReference type="PROSITE" id="PS50893"/>
    </source>
</evidence>
<sequence>MRWVLVGVPLLVALLGPLLAGPPSRGAAFAQDGPLGRDFVGRDVLDQVLLGGHTVVLVAVLATAASYAIGLPLGLLAATARRRWVDELVMRPLDLVLAVPSLLVLLIVAGLADPGLGTLVAVVVVVTAPEVARVVRAAALGPATGPVAEAMWMQGEPWWRVAGGYAARAALPTAVADLGVRLTASVYLVASAAFLGVGVAPDAADWAVMVDRNQGGLLLVPWAVVVPALLVVSLSVGTNLVFDHRPLSRLPAVAAPPVGACPDGVVARVRDLRVEVDGAAVVAGVSFDVRAGRVLALVGESGSGKTTAAAALLGEAPGRVSGEVVVAGRVGYVPQHPGTALNPVRRVGRVLAELAPAPRVAAALAGVGLPTDRRFLRKLPHQLSGGQQQRLVLAQALLVDPVLVIADEPTTGQDALSRGEVAARLRELRDRGTGVLLLTHDHALVEELADEVHALGTSPAAAPVAAPRPHPGGPTALALDDVTVGHRGTPVLTGVTLTLAAAERVAITGRSGSGKTTLARAIAGLHRPSRGTVTARGGVQYVFQDARQSFDDRRTVLAQVARTAVRKRGLAAPAARAAALDLLGALGVDGATARRGPAALSGGQLRRAALARALLAEPDVLVCDEITAGLDPATRRVVLDHLARLDTALVVVTHDEAAVAALAHRTLTTSGGRLLNPMKEQPDAQ</sequence>
<comment type="similarity">
    <text evidence="7">Belongs to the binding-protein-dependent transport system permease family.</text>
</comment>
<comment type="subcellular location">
    <subcellularLocation>
        <location evidence="7">Cell membrane</location>
        <topology evidence="7">Multi-pass membrane protein</topology>
    </subcellularLocation>
    <subcellularLocation>
        <location evidence="1">Membrane</location>
        <topology evidence="1">Multi-pass membrane protein</topology>
    </subcellularLocation>
</comment>
<evidence type="ECO:0000256" key="6">
    <source>
        <dbReference type="ARBA" id="ARBA00023136"/>
    </source>
</evidence>
<dbReference type="InterPro" id="IPR003439">
    <property type="entry name" value="ABC_transporter-like_ATP-bd"/>
</dbReference>
<dbReference type="SUPFAM" id="SSF52540">
    <property type="entry name" value="P-loop containing nucleoside triphosphate hydrolases"/>
    <property type="match status" value="2"/>
</dbReference>
<dbReference type="GO" id="GO:0016887">
    <property type="term" value="F:ATP hydrolysis activity"/>
    <property type="evidence" value="ECO:0007669"/>
    <property type="project" value="InterPro"/>
</dbReference>
<evidence type="ECO:0000256" key="3">
    <source>
        <dbReference type="ARBA" id="ARBA00022741"/>
    </source>
</evidence>
<evidence type="ECO:0008006" key="12">
    <source>
        <dbReference type="Google" id="ProtNLM"/>
    </source>
</evidence>
<evidence type="ECO:0000259" key="9">
    <source>
        <dbReference type="PROSITE" id="PS50928"/>
    </source>
</evidence>
<feature type="transmembrane region" description="Helical" evidence="7">
    <location>
        <begin position="92"/>
        <end position="112"/>
    </location>
</feature>
<evidence type="ECO:0000313" key="10">
    <source>
        <dbReference type="EMBL" id="OLR94617.1"/>
    </source>
</evidence>
<evidence type="ECO:0000256" key="5">
    <source>
        <dbReference type="ARBA" id="ARBA00022989"/>
    </source>
</evidence>
<comment type="caution">
    <text evidence="10">The sequence shown here is derived from an EMBL/GenBank/DDBJ whole genome shotgun (WGS) entry which is preliminary data.</text>
</comment>
<dbReference type="PROSITE" id="PS50928">
    <property type="entry name" value="ABC_TM1"/>
    <property type="match status" value="1"/>
</dbReference>
<feature type="domain" description="ABC transporter" evidence="8">
    <location>
        <begin position="477"/>
        <end position="684"/>
    </location>
</feature>
<dbReference type="PROSITE" id="PS00211">
    <property type="entry name" value="ABC_TRANSPORTER_1"/>
    <property type="match status" value="2"/>
</dbReference>
<dbReference type="InterPro" id="IPR035906">
    <property type="entry name" value="MetI-like_sf"/>
</dbReference>
<keyword evidence="7" id="KW-0813">Transport</keyword>
<dbReference type="InterPro" id="IPR000515">
    <property type="entry name" value="MetI-like"/>
</dbReference>
<dbReference type="GO" id="GO:0005886">
    <property type="term" value="C:plasma membrane"/>
    <property type="evidence" value="ECO:0007669"/>
    <property type="project" value="UniProtKB-SubCell"/>
</dbReference>
<evidence type="ECO:0000256" key="7">
    <source>
        <dbReference type="RuleBase" id="RU363032"/>
    </source>
</evidence>
<evidence type="ECO:0000256" key="4">
    <source>
        <dbReference type="ARBA" id="ARBA00022840"/>
    </source>
</evidence>
<dbReference type="Pfam" id="PF00005">
    <property type="entry name" value="ABC_tran"/>
    <property type="match status" value="2"/>
</dbReference>
<gene>
    <name evidence="10" type="ORF">BJP25_12865</name>
</gene>
<name>A0A1Q9LRD5_9PSEU</name>
<feature type="domain" description="ABC transporter" evidence="8">
    <location>
        <begin position="267"/>
        <end position="482"/>
    </location>
</feature>
<dbReference type="Gene3D" id="1.10.3720.10">
    <property type="entry name" value="MetI-like"/>
    <property type="match status" value="1"/>
</dbReference>
<keyword evidence="5 7" id="KW-1133">Transmembrane helix</keyword>
<keyword evidence="3" id="KW-0547">Nucleotide-binding</keyword>
<evidence type="ECO:0000256" key="2">
    <source>
        <dbReference type="ARBA" id="ARBA00022692"/>
    </source>
</evidence>
<evidence type="ECO:0000256" key="1">
    <source>
        <dbReference type="ARBA" id="ARBA00004141"/>
    </source>
</evidence>
<dbReference type="InterPro" id="IPR027417">
    <property type="entry name" value="P-loop_NTPase"/>
</dbReference>
<dbReference type="CDD" id="cd06261">
    <property type="entry name" value="TM_PBP2"/>
    <property type="match status" value="1"/>
</dbReference>
<dbReference type="InterPro" id="IPR003593">
    <property type="entry name" value="AAA+_ATPase"/>
</dbReference>
<dbReference type="Pfam" id="PF00528">
    <property type="entry name" value="BPD_transp_1"/>
    <property type="match status" value="1"/>
</dbReference>
<organism evidence="10 11">
    <name type="scientific">Actinokineospora bangkokensis</name>
    <dbReference type="NCBI Taxonomy" id="1193682"/>
    <lineage>
        <taxon>Bacteria</taxon>
        <taxon>Bacillati</taxon>
        <taxon>Actinomycetota</taxon>
        <taxon>Actinomycetes</taxon>
        <taxon>Pseudonocardiales</taxon>
        <taxon>Pseudonocardiaceae</taxon>
        <taxon>Actinokineospora</taxon>
    </lineage>
</organism>
<dbReference type="GO" id="GO:0022857">
    <property type="term" value="F:transmembrane transporter activity"/>
    <property type="evidence" value="ECO:0007669"/>
    <property type="project" value="TreeGrafter"/>
</dbReference>
<dbReference type="Gene3D" id="3.40.50.300">
    <property type="entry name" value="P-loop containing nucleotide triphosphate hydrolases"/>
    <property type="match status" value="2"/>
</dbReference>
<protein>
    <recommendedName>
        <fullName evidence="12">ABC transporter</fullName>
    </recommendedName>
</protein>
<dbReference type="Proteomes" id="UP000186040">
    <property type="component" value="Unassembled WGS sequence"/>
</dbReference>
<dbReference type="PROSITE" id="PS50893">
    <property type="entry name" value="ABC_TRANSPORTER_2"/>
    <property type="match status" value="2"/>
</dbReference>
<feature type="domain" description="ABC transmembrane type-1" evidence="9">
    <location>
        <begin position="52"/>
        <end position="242"/>
    </location>
</feature>
<keyword evidence="6 7" id="KW-0472">Membrane</keyword>
<accession>A0A1Q9LRD5</accession>
<dbReference type="InterPro" id="IPR015854">
    <property type="entry name" value="ABC_transpr_LolD-like"/>
</dbReference>
<feature type="transmembrane region" description="Helical" evidence="7">
    <location>
        <begin position="54"/>
        <end position="80"/>
    </location>
</feature>
<proteinExistence type="inferred from homology"/>
<dbReference type="STRING" id="1193682.BJP25_12865"/>